<evidence type="ECO:0000313" key="3">
    <source>
        <dbReference type="Proteomes" id="UP001175001"/>
    </source>
</evidence>
<sequence length="262" mass="28183">MSPSTALFADFEEFSSRQLRTLVMEGIEAEVRRQEVVLEAALMDRIEDIVRSANQQLFQQWREHQSLTQLEPGPSSNAALGPTDVEGPLTEPAAELAAMVVPPPEMDFDHLLSNDFTLPATATDPVHSAILSRADSTYGSSQTSDKAVTNGGAAAGPAHHSQPQTQPVHGELLPTQSTYNGRWDAVTAPQNIDPGSLPDSVLTSSFAGPAFWEDLQDFPDSIPQTSPTTAAGTLPSSSQWDKDGMHQEGGGIAAQFEYWAIR</sequence>
<dbReference type="EMBL" id="JAUJDW010000059">
    <property type="protein sequence ID" value="KAK0645052.1"/>
    <property type="molecule type" value="Genomic_DNA"/>
</dbReference>
<accession>A0AA40CNN2</accession>
<dbReference type="Proteomes" id="UP001175001">
    <property type="component" value="Unassembled WGS sequence"/>
</dbReference>
<feature type="compositionally biased region" description="Polar residues" evidence="1">
    <location>
        <begin position="222"/>
        <end position="239"/>
    </location>
</feature>
<feature type="region of interest" description="Disordered" evidence="1">
    <location>
        <begin position="217"/>
        <end position="248"/>
    </location>
</feature>
<evidence type="ECO:0000313" key="2">
    <source>
        <dbReference type="EMBL" id="KAK0645052.1"/>
    </source>
</evidence>
<feature type="region of interest" description="Disordered" evidence="1">
    <location>
        <begin position="69"/>
        <end position="88"/>
    </location>
</feature>
<feature type="compositionally biased region" description="Polar residues" evidence="1">
    <location>
        <begin position="69"/>
        <end position="78"/>
    </location>
</feature>
<feature type="compositionally biased region" description="Polar residues" evidence="1">
    <location>
        <begin position="137"/>
        <end position="147"/>
    </location>
</feature>
<dbReference type="AlphaFoldDB" id="A0AA40CNN2"/>
<evidence type="ECO:0000256" key="1">
    <source>
        <dbReference type="SAM" id="MobiDB-lite"/>
    </source>
</evidence>
<organism evidence="2 3">
    <name type="scientific">Lasiodiplodia hormozganensis</name>
    <dbReference type="NCBI Taxonomy" id="869390"/>
    <lineage>
        <taxon>Eukaryota</taxon>
        <taxon>Fungi</taxon>
        <taxon>Dikarya</taxon>
        <taxon>Ascomycota</taxon>
        <taxon>Pezizomycotina</taxon>
        <taxon>Dothideomycetes</taxon>
        <taxon>Dothideomycetes incertae sedis</taxon>
        <taxon>Botryosphaeriales</taxon>
        <taxon>Botryosphaeriaceae</taxon>
        <taxon>Lasiodiplodia</taxon>
    </lineage>
</organism>
<feature type="region of interest" description="Disordered" evidence="1">
    <location>
        <begin position="137"/>
        <end position="168"/>
    </location>
</feature>
<reference evidence="2" key="1">
    <citation type="submission" date="2023-06" db="EMBL/GenBank/DDBJ databases">
        <title>Multi-omics analyses reveal the molecular pathogenesis toolkit of Lasiodiplodia hormozganensis, a cross-kingdom pathogen.</title>
        <authorList>
            <person name="Felix C."/>
            <person name="Meneses R."/>
            <person name="Goncalves M.F.M."/>
            <person name="Tilleman L."/>
            <person name="Duarte A.S."/>
            <person name="Jorrin-Novo J.V."/>
            <person name="Van De Peer Y."/>
            <person name="Deforce D."/>
            <person name="Van Nieuwerburgh F."/>
            <person name="Esteves A.C."/>
            <person name="Alves A."/>
        </authorList>
    </citation>
    <scope>NUCLEOTIDE SEQUENCE</scope>
    <source>
        <strain evidence="2">CBS 339.90</strain>
    </source>
</reference>
<protein>
    <submittedName>
        <fullName evidence="2">Uncharacterized protein</fullName>
    </submittedName>
</protein>
<comment type="caution">
    <text evidence="2">The sequence shown here is derived from an EMBL/GenBank/DDBJ whole genome shotgun (WGS) entry which is preliminary data.</text>
</comment>
<keyword evidence="3" id="KW-1185">Reference proteome</keyword>
<gene>
    <name evidence="2" type="ORF">DIS24_g8244</name>
</gene>
<name>A0AA40CNN2_9PEZI</name>
<proteinExistence type="predicted"/>